<sequence>MPYGNDHFALVVALMYLEGPRLIEMVNFLIENGANVNKRYLHFSALSQAILFKPDIVSYLLKNGAKVKEELDDNGNTSLMYALHDSWMLSRASCTDMVETRMLPESIVNKKVSQESAKRYEIELLHN</sequence>
<dbReference type="InterPro" id="IPR002110">
    <property type="entry name" value="Ankyrin_rpt"/>
</dbReference>
<comment type="caution">
    <text evidence="1">The sequence shown here is derived from an EMBL/GenBank/DDBJ whole genome shotgun (WGS) entry which is preliminary data.</text>
</comment>
<dbReference type="Proteomes" id="UP000735302">
    <property type="component" value="Unassembled WGS sequence"/>
</dbReference>
<dbReference type="Pfam" id="PF12796">
    <property type="entry name" value="Ank_2"/>
    <property type="match status" value="1"/>
</dbReference>
<dbReference type="InterPro" id="IPR036770">
    <property type="entry name" value="Ankyrin_rpt-contain_sf"/>
</dbReference>
<name>A0AAV4DF18_9GAST</name>
<dbReference type="AlphaFoldDB" id="A0AAV4DF18"/>
<keyword evidence="2" id="KW-1185">Reference proteome</keyword>
<reference evidence="1 2" key="1">
    <citation type="journal article" date="2021" name="Elife">
        <title>Chloroplast acquisition without the gene transfer in kleptoplastic sea slugs, Plakobranchus ocellatus.</title>
        <authorList>
            <person name="Maeda T."/>
            <person name="Takahashi S."/>
            <person name="Yoshida T."/>
            <person name="Shimamura S."/>
            <person name="Takaki Y."/>
            <person name="Nagai Y."/>
            <person name="Toyoda A."/>
            <person name="Suzuki Y."/>
            <person name="Arimoto A."/>
            <person name="Ishii H."/>
            <person name="Satoh N."/>
            <person name="Nishiyama T."/>
            <person name="Hasebe M."/>
            <person name="Maruyama T."/>
            <person name="Minagawa J."/>
            <person name="Obokata J."/>
            <person name="Shigenobu S."/>
        </authorList>
    </citation>
    <scope>NUCLEOTIDE SEQUENCE [LARGE SCALE GENOMIC DNA]</scope>
</reference>
<dbReference type="EMBL" id="BLXT01007821">
    <property type="protein sequence ID" value="GFO42852.1"/>
    <property type="molecule type" value="Genomic_DNA"/>
</dbReference>
<organism evidence="1 2">
    <name type="scientific">Plakobranchus ocellatus</name>
    <dbReference type="NCBI Taxonomy" id="259542"/>
    <lineage>
        <taxon>Eukaryota</taxon>
        <taxon>Metazoa</taxon>
        <taxon>Spiralia</taxon>
        <taxon>Lophotrochozoa</taxon>
        <taxon>Mollusca</taxon>
        <taxon>Gastropoda</taxon>
        <taxon>Heterobranchia</taxon>
        <taxon>Euthyneura</taxon>
        <taxon>Panpulmonata</taxon>
        <taxon>Sacoglossa</taxon>
        <taxon>Placobranchoidea</taxon>
        <taxon>Plakobranchidae</taxon>
        <taxon>Plakobranchus</taxon>
    </lineage>
</organism>
<evidence type="ECO:0000313" key="1">
    <source>
        <dbReference type="EMBL" id="GFO42852.1"/>
    </source>
</evidence>
<evidence type="ECO:0008006" key="3">
    <source>
        <dbReference type="Google" id="ProtNLM"/>
    </source>
</evidence>
<proteinExistence type="predicted"/>
<evidence type="ECO:0000313" key="2">
    <source>
        <dbReference type="Proteomes" id="UP000735302"/>
    </source>
</evidence>
<gene>
    <name evidence="1" type="ORF">PoB_006935700</name>
</gene>
<protein>
    <recommendedName>
        <fullName evidence="3">Ankyrin repeat protein</fullName>
    </recommendedName>
</protein>
<dbReference type="SUPFAM" id="SSF48403">
    <property type="entry name" value="Ankyrin repeat"/>
    <property type="match status" value="1"/>
</dbReference>
<dbReference type="Gene3D" id="1.25.40.20">
    <property type="entry name" value="Ankyrin repeat-containing domain"/>
    <property type="match status" value="1"/>
</dbReference>
<accession>A0AAV4DF18</accession>